<reference evidence="2 3" key="1">
    <citation type="submission" date="2020-08" db="EMBL/GenBank/DDBJ databases">
        <title>Genome public.</title>
        <authorList>
            <person name="Liu C."/>
            <person name="Sun Q."/>
        </authorList>
    </citation>
    <scope>NUCLEOTIDE SEQUENCE [LARGE SCALE GENOMIC DNA]</scope>
    <source>
        <strain evidence="2 3">27-44</strain>
    </source>
</reference>
<sequence length="248" mass="27572">MRKKVLFVGESWSATLMEVKGFNSFYSSKYETGLGWIDKAIEKAGYEFVYMPNHIANDQFPFTLEELNEYSCIVLSDVGADTLLIPSATFGASKILPNRCQLIKEYVLGGGGLLMIGGYMTFNGVGGQGKWWATPVQDVLPVQLLPYDDRMEHCEGVRAEVTLPDHPVFAEIEGEWPPVLGYNKSTIKPGSELAATVCGDPFIAFGSFGEGRSAVFSSDCSPHWAPPEFCNWKYYDVLFKNIIDYIVK</sequence>
<dbReference type="InterPro" id="IPR010768">
    <property type="entry name" value="GATase1-like"/>
</dbReference>
<organism evidence="2 3">
    <name type="scientific">Blautia intestinalis</name>
    <dbReference type="NCBI Taxonomy" id="2763028"/>
    <lineage>
        <taxon>Bacteria</taxon>
        <taxon>Bacillati</taxon>
        <taxon>Bacillota</taxon>
        <taxon>Clostridia</taxon>
        <taxon>Lachnospirales</taxon>
        <taxon>Lachnospiraceae</taxon>
        <taxon>Blautia</taxon>
    </lineage>
</organism>
<keyword evidence="3" id="KW-1185">Reference proteome</keyword>
<dbReference type="InterPro" id="IPR029062">
    <property type="entry name" value="Class_I_gatase-like"/>
</dbReference>
<accession>A0ABR7I0A0</accession>
<dbReference type="EMBL" id="JACOQE010000002">
    <property type="protein sequence ID" value="MBC5739931.1"/>
    <property type="molecule type" value="Genomic_DNA"/>
</dbReference>
<dbReference type="PANTHER" id="PTHR37947">
    <property type="entry name" value="BLL2462 PROTEIN"/>
    <property type="match status" value="1"/>
</dbReference>
<evidence type="ECO:0000259" key="1">
    <source>
        <dbReference type="Pfam" id="PF07090"/>
    </source>
</evidence>
<feature type="domain" description="Putative glutamine amidotransferase" evidence="1">
    <location>
        <begin position="4"/>
        <end position="247"/>
    </location>
</feature>
<gene>
    <name evidence="2" type="ORF">H8Z79_05515</name>
</gene>
<comment type="caution">
    <text evidence="2">The sequence shown here is derived from an EMBL/GenBank/DDBJ whole genome shotgun (WGS) entry which is preliminary data.</text>
</comment>
<dbReference type="Gene3D" id="3.40.50.880">
    <property type="match status" value="1"/>
</dbReference>
<dbReference type="Proteomes" id="UP000633936">
    <property type="component" value="Unassembled WGS sequence"/>
</dbReference>
<proteinExistence type="predicted"/>
<dbReference type="Pfam" id="PF07090">
    <property type="entry name" value="GATase1_like"/>
    <property type="match status" value="1"/>
</dbReference>
<dbReference type="RefSeq" id="WP_118039673.1">
    <property type="nucleotide sequence ID" value="NZ_JACOQE010000002.1"/>
</dbReference>
<evidence type="ECO:0000313" key="3">
    <source>
        <dbReference type="Proteomes" id="UP000633936"/>
    </source>
</evidence>
<protein>
    <submittedName>
        <fullName evidence="2">Cytoplasmic protein</fullName>
    </submittedName>
</protein>
<name>A0ABR7I0A0_9FIRM</name>
<dbReference type="SUPFAM" id="SSF52317">
    <property type="entry name" value="Class I glutamine amidotransferase-like"/>
    <property type="match status" value="1"/>
</dbReference>
<evidence type="ECO:0000313" key="2">
    <source>
        <dbReference type="EMBL" id="MBC5739931.1"/>
    </source>
</evidence>
<dbReference type="PANTHER" id="PTHR37947:SF2">
    <property type="entry name" value="VON WILLEBRAND FACTOR TYPE A"/>
    <property type="match status" value="1"/>
</dbReference>